<comment type="caution">
    <text evidence="2">The sequence shown here is derived from an EMBL/GenBank/DDBJ whole genome shotgun (WGS) entry which is preliminary data.</text>
</comment>
<dbReference type="Gene3D" id="3.20.20.190">
    <property type="entry name" value="Phosphatidylinositol (PI) phosphodiesterase"/>
    <property type="match status" value="1"/>
</dbReference>
<dbReference type="EMBL" id="LTAY01000054">
    <property type="protein sequence ID" value="OPX47192.1"/>
    <property type="molecule type" value="Genomic_DNA"/>
</dbReference>
<dbReference type="Proteomes" id="UP000191448">
    <property type="component" value="Unassembled WGS sequence"/>
</dbReference>
<dbReference type="InterPro" id="IPR017946">
    <property type="entry name" value="PLC-like_Pdiesterase_TIM-brl"/>
</dbReference>
<proteinExistence type="predicted"/>
<evidence type="ECO:0000259" key="1">
    <source>
        <dbReference type="PROSITE" id="PS51704"/>
    </source>
</evidence>
<dbReference type="PANTHER" id="PTHR46211:SF1">
    <property type="entry name" value="GLYCEROPHOSPHODIESTER PHOSPHODIESTERASE, CYTOPLASMIC"/>
    <property type="match status" value="1"/>
</dbReference>
<name>A0A1V4STK4_9CLOT</name>
<dbReference type="SUPFAM" id="SSF51695">
    <property type="entry name" value="PLC-like phosphodiesterases"/>
    <property type="match status" value="1"/>
</dbReference>
<sequence length="242" mass="28011">MKNILNIAHRGASGDFPENTMIAFKKALENGADGIELDVQLSKDLELVVIHDEILDRTTDGCGYVKDYTYEELLKFDAGYKFSKEFKGERIPKLEDVLKLFLNNDFILNIELKNSIINYEGLEEKVYKLIEKYNLEDRVVVSSFNHYSIKKCMDINNKVKVGALVDSCIYEPQDYINSIGADCYHPEFNSLNKEVVKKLKDKNIKINTYTVNKEKDLKNMIDLKVDMIITNYPKKLKELLEM</sequence>
<dbReference type="AlphaFoldDB" id="A0A1V4STK4"/>
<dbReference type="EC" id="3.1.4.46" evidence="2"/>
<accession>A0A1V4STK4</accession>
<dbReference type="GO" id="GO:0006629">
    <property type="term" value="P:lipid metabolic process"/>
    <property type="evidence" value="ECO:0007669"/>
    <property type="project" value="InterPro"/>
</dbReference>
<dbReference type="OrthoDB" id="384721at2"/>
<feature type="domain" description="GP-PDE" evidence="1">
    <location>
        <begin position="4"/>
        <end position="240"/>
    </location>
</feature>
<dbReference type="Pfam" id="PF03009">
    <property type="entry name" value="GDPD"/>
    <property type="match status" value="1"/>
</dbReference>
<evidence type="ECO:0000313" key="2">
    <source>
        <dbReference type="EMBL" id="OPX47192.1"/>
    </source>
</evidence>
<dbReference type="PROSITE" id="PS51704">
    <property type="entry name" value="GP_PDE"/>
    <property type="match status" value="1"/>
</dbReference>
<evidence type="ECO:0000313" key="3">
    <source>
        <dbReference type="Proteomes" id="UP000191448"/>
    </source>
</evidence>
<reference evidence="2 3" key="1">
    <citation type="submission" date="2016-02" db="EMBL/GenBank/DDBJ databases">
        <title>Genome sequence of Clostridium thermobutyricum DSM 4928.</title>
        <authorList>
            <person name="Poehlein A."/>
            <person name="Daniel R."/>
        </authorList>
    </citation>
    <scope>NUCLEOTIDE SEQUENCE [LARGE SCALE GENOMIC DNA]</scope>
    <source>
        <strain evidence="2 3">DSM 4928</strain>
    </source>
</reference>
<gene>
    <name evidence="2" type="primary">ugpQ</name>
    <name evidence="2" type="ORF">CLTHE_21060</name>
</gene>
<dbReference type="CDD" id="cd08563">
    <property type="entry name" value="GDPD_TtGDE_like"/>
    <property type="match status" value="1"/>
</dbReference>
<dbReference type="RefSeq" id="WP_080023344.1">
    <property type="nucleotide sequence ID" value="NZ_LTAY01000054.1"/>
</dbReference>
<organism evidence="2 3">
    <name type="scientific">Clostridium thermobutyricum DSM 4928</name>
    <dbReference type="NCBI Taxonomy" id="1121339"/>
    <lineage>
        <taxon>Bacteria</taxon>
        <taxon>Bacillati</taxon>
        <taxon>Bacillota</taxon>
        <taxon>Clostridia</taxon>
        <taxon>Eubacteriales</taxon>
        <taxon>Clostridiaceae</taxon>
        <taxon>Clostridium</taxon>
    </lineage>
</organism>
<dbReference type="InterPro" id="IPR030395">
    <property type="entry name" value="GP_PDE_dom"/>
</dbReference>
<protein>
    <submittedName>
        <fullName evidence="2">Glycerophosphoryl diester phosphodiesterase</fullName>
        <ecNumber evidence="2">3.1.4.46</ecNumber>
    </submittedName>
</protein>
<keyword evidence="2" id="KW-0378">Hydrolase</keyword>
<dbReference type="PANTHER" id="PTHR46211">
    <property type="entry name" value="GLYCEROPHOSPHORYL DIESTER PHOSPHODIESTERASE"/>
    <property type="match status" value="1"/>
</dbReference>
<dbReference type="GO" id="GO:0008889">
    <property type="term" value="F:glycerophosphodiester phosphodiesterase activity"/>
    <property type="evidence" value="ECO:0007669"/>
    <property type="project" value="UniProtKB-EC"/>
</dbReference>